<keyword evidence="1" id="KW-0812">Transmembrane</keyword>
<protein>
    <submittedName>
        <fullName evidence="2">Serpentine type 7TM GPCR chemoreceptor Srw</fullName>
    </submittedName>
</protein>
<evidence type="ECO:0000256" key="1">
    <source>
        <dbReference type="SAM" id="Phobius"/>
    </source>
</evidence>
<keyword evidence="2" id="KW-0675">Receptor</keyword>
<gene>
    <name evidence="2" type="ORF">SAMN05660462_02419</name>
</gene>
<dbReference type="Proteomes" id="UP000198625">
    <property type="component" value="Unassembled WGS sequence"/>
</dbReference>
<dbReference type="STRING" id="415015.SAMN05660462_02419"/>
<keyword evidence="1" id="KW-0472">Membrane</keyword>
<reference evidence="2 3" key="1">
    <citation type="submission" date="2016-10" db="EMBL/GenBank/DDBJ databases">
        <authorList>
            <person name="de Groot N.N."/>
        </authorList>
    </citation>
    <scope>NUCLEOTIDE SEQUENCE [LARGE SCALE GENOMIC DNA]</scope>
    <source>
        <strain evidence="2 3">DSM 21650</strain>
    </source>
</reference>
<keyword evidence="1" id="KW-1133">Transmembrane helix</keyword>
<organism evidence="2 3">
    <name type="scientific">Proteiniborus ethanoligenes</name>
    <dbReference type="NCBI Taxonomy" id="415015"/>
    <lineage>
        <taxon>Bacteria</taxon>
        <taxon>Bacillati</taxon>
        <taxon>Bacillota</taxon>
        <taxon>Clostridia</taxon>
        <taxon>Eubacteriales</taxon>
        <taxon>Proteiniborus</taxon>
    </lineage>
</organism>
<dbReference type="EMBL" id="FNQE01000028">
    <property type="protein sequence ID" value="SDZ26008.1"/>
    <property type="molecule type" value="Genomic_DNA"/>
</dbReference>
<evidence type="ECO:0000313" key="3">
    <source>
        <dbReference type="Proteomes" id="UP000198625"/>
    </source>
</evidence>
<sequence>MNFIYSLSATIIQRGEFDKAVKQVLKKPVYRHLDKNYVDITERIRNIITDWLNKWMEKIFNASQNMESYSFGLSNGIVIIGTIILIILIIMLIMSMRKIIYKNKNVKKIYGEKINNTTTAEGLREKSREFKEGGDYREAVRLEFISLLVKMNEKNLLYIDEAMTNSEMIQVLKAKGFKQIGLFQKLTYLFNEVWFGHKNIHEKEYDLWERNMEELWNGVLCIENKK</sequence>
<proteinExistence type="predicted"/>
<accession>A0A1H3RLA1</accession>
<keyword evidence="3" id="KW-1185">Reference proteome</keyword>
<evidence type="ECO:0000313" key="2">
    <source>
        <dbReference type="EMBL" id="SDZ26008.1"/>
    </source>
</evidence>
<dbReference type="RefSeq" id="WP_091731662.1">
    <property type="nucleotide sequence ID" value="NZ_FNQE01000028.1"/>
</dbReference>
<dbReference type="AlphaFoldDB" id="A0A1H3RLA1"/>
<dbReference type="OrthoDB" id="1952387at2"/>
<feature type="transmembrane region" description="Helical" evidence="1">
    <location>
        <begin position="73"/>
        <end position="94"/>
    </location>
</feature>
<name>A0A1H3RLA1_9FIRM</name>